<evidence type="ECO:0000256" key="4">
    <source>
        <dbReference type="ARBA" id="ARBA00022763"/>
    </source>
</evidence>
<proteinExistence type="inferred from homology"/>
<dbReference type="NCBIfam" id="NF007763">
    <property type="entry name" value="PRK10445.1"/>
    <property type="match status" value="1"/>
</dbReference>
<evidence type="ECO:0000313" key="19">
    <source>
        <dbReference type="Proteomes" id="UP000824976"/>
    </source>
</evidence>
<dbReference type="SMART" id="SM00898">
    <property type="entry name" value="Fapy_DNA_glyco"/>
    <property type="match status" value="1"/>
</dbReference>
<evidence type="ECO:0000256" key="7">
    <source>
        <dbReference type="ARBA" id="ARBA00022833"/>
    </source>
</evidence>
<keyword evidence="16" id="KW-0540">Nuclease</keyword>
<reference evidence="17 19" key="2">
    <citation type="submission" date="2019-06" db="EMBL/GenBank/DDBJ databases">
        <title>Complete genome of Dickeya zeae PL65.</title>
        <authorList>
            <person name="Boluk G."/>
            <person name="Arif M."/>
        </authorList>
    </citation>
    <scope>NUCLEOTIDE SEQUENCE [LARGE SCALE GENOMIC DNA]</scope>
    <source>
        <strain evidence="17 19">PL65</strain>
    </source>
</reference>
<keyword evidence="6" id="KW-0378">Hydrolase</keyword>
<keyword evidence="5 13" id="KW-0863">Zinc-finger</keyword>
<dbReference type="PROSITE" id="PS51066">
    <property type="entry name" value="ZF_FPG_2"/>
    <property type="match status" value="1"/>
</dbReference>
<keyword evidence="7" id="KW-0862">Zinc</keyword>
<dbReference type="PROSITE" id="PS51068">
    <property type="entry name" value="FPG_CAT"/>
    <property type="match status" value="1"/>
</dbReference>
<dbReference type="GO" id="GO:0140078">
    <property type="term" value="F:class I DNA-(apurinic or apyrimidinic site) endonuclease activity"/>
    <property type="evidence" value="ECO:0007669"/>
    <property type="project" value="UniProtKB-EC"/>
</dbReference>
<dbReference type="InterPro" id="IPR010979">
    <property type="entry name" value="Ribosomal_uS13-like_H2TH"/>
</dbReference>
<evidence type="ECO:0000256" key="8">
    <source>
        <dbReference type="ARBA" id="ARBA00023125"/>
    </source>
</evidence>
<evidence type="ECO:0000313" key="16">
    <source>
        <dbReference type="EMBL" id="QIZ51944.1"/>
    </source>
</evidence>
<reference evidence="16 18" key="1">
    <citation type="submission" date="2018-11" db="EMBL/GenBank/DDBJ databases">
        <title>Complete genome sequence of Dickeya zeae strain CE1 infecting Canna edulis Ker-Gawl. in China.</title>
        <authorList>
            <person name="Zhang J."/>
            <person name="Lin B."/>
            <person name="Shen H."/>
            <person name="Jiang S."/>
            <person name="Pu X."/>
            <person name="Sun D."/>
        </authorList>
    </citation>
    <scope>NUCLEOTIDE SEQUENCE [LARGE SCALE GENOMIC DNA]</scope>
    <source>
        <strain evidence="16 18">CE1</strain>
    </source>
</reference>
<evidence type="ECO:0000313" key="18">
    <source>
        <dbReference type="Proteomes" id="UP000500801"/>
    </source>
</evidence>
<keyword evidence="19" id="KW-1185">Reference proteome</keyword>
<dbReference type="SUPFAM" id="SSF46946">
    <property type="entry name" value="S13-like H2TH domain"/>
    <property type="match status" value="1"/>
</dbReference>
<keyword evidence="8" id="KW-0238">DNA-binding</keyword>
<dbReference type="Proteomes" id="UP000824976">
    <property type="component" value="Chromosome"/>
</dbReference>
<evidence type="ECO:0000256" key="3">
    <source>
        <dbReference type="ARBA" id="ARBA00022723"/>
    </source>
</evidence>
<dbReference type="EC" id="4.2.99.18" evidence="2"/>
<keyword evidence="9" id="KW-0234">DNA repair</keyword>
<evidence type="ECO:0000256" key="5">
    <source>
        <dbReference type="ARBA" id="ARBA00022771"/>
    </source>
</evidence>
<keyword evidence="12" id="KW-0326">Glycosidase</keyword>
<dbReference type="PANTHER" id="PTHR42697:SF1">
    <property type="entry name" value="ENDONUCLEASE 8"/>
    <property type="match status" value="1"/>
</dbReference>
<evidence type="ECO:0000313" key="17">
    <source>
        <dbReference type="EMBL" id="QYM91800.1"/>
    </source>
</evidence>
<accession>A0AAE6Z0M2</accession>
<evidence type="ECO:0000256" key="6">
    <source>
        <dbReference type="ARBA" id="ARBA00022801"/>
    </source>
</evidence>
<dbReference type="SMART" id="SM01232">
    <property type="entry name" value="H2TH"/>
    <property type="match status" value="1"/>
</dbReference>
<evidence type="ECO:0000256" key="1">
    <source>
        <dbReference type="ARBA" id="ARBA00009409"/>
    </source>
</evidence>
<dbReference type="InterPro" id="IPR035937">
    <property type="entry name" value="FPG_N"/>
</dbReference>
<dbReference type="Gene3D" id="1.10.8.50">
    <property type="match status" value="1"/>
</dbReference>
<gene>
    <name evidence="16" type="ORF">DWG24_14930</name>
    <name evidence="17" type="ORF">FGI21_07925</name>
</gene>
<evidence type="ECO:0000256" key="13">
    <source>
        <dbReference type="PROSITE-ProRule" id="PRU00391"/>
    </source>
</evidence>
<dbReference type="FunFam" id="1.10.8.50:FF:000005">
    <property type="entry name" value="Endonuclease 8"/>
    <property type="match status" value="1"/>
</dbReference>
<keyword evidence="3" id="KW-0479">Metal-binding</keyword>
<keyword evidence="4" id="KW-0227">DNA damage</keyword>
<keyword evidence="10 17" id="KW-0456">Lyase</keyword>
<dbReference type="GO" id="GO:0003684">
    <property type="term" value="F:damaged DNA binding"/>
    <property type="evidence" value="ECO:0007669"/>
    <property type="project" value="InterPro"/>
</dbReference>
<dbReference type="SUPFAM" id="SSF57716">
    <property type="entry name" value="Glucocorticoid receptor-like (DNA-binding domain)"/>
    <property type="match status" value="1"/>
</dbReference>
<comment type="similarity">
    <text evidence="1">Belongs to the FPG family.</text>
</comment>
<evidence type="ECO:0000256" key="12">
    <source>
        <dbReference type="ARBA" id="ARBA00023295"/>
    </source>
</evidence>
<dbReference type="GO" id="GO:0008270">
    <property type="term" value="F:zinc ion binding"/>
    <property type="evidence" value="ECO:0007669"/>
    <property type="project" value="UniProtKB-KW"/>
</dbReference>
<organism evidence="16 18">
    <name type="scientific">Dickeya zeae</name>
    <dbReference type="NCBI Taxonomy" id="204042"/>
    <lineage>
        <taxon>Bacteria</taxon>
        <taxon>Pseudomonadati</taxon>
        <taxon>Pseudomonadota</taxon>
        <taxon>Gammaproteobacteria</taxon>
        <taxon>Enterobacterales</taxon>
        <taxon>Pectobacteriaceae</taxon>
        <taxon>Dickeya</taxon>
    </lineage>
</organism>
<dbReference type="PANTHER" id="PTHR42697">
    <property type="entry name" value="ENDONUCLEASE 8"/>
    <property type="match status" value="1"/>
</dbReference>
<evidence type="ECO:0000256" key="10">
    <source>
        <dbReference type="ARBA" id="ARBA00023239"/>
    </source>
</evidence>
<evidence type="ECO:0000256" key="2">
    <source>
        <dbReference type="ARBA" id="ARBA00012720"/>
    </source>
</evidence>
<keyword evidence="11" id="KW-0511">Multifunctional enzyme</keyword>
<name>A0AAE6Z0M2_9GAMM</name>
<feature type="domain" description="Formamidopyrimidine-DNA glycosylase catalytic" evidence="15">
    <location>
        <begin position="2"/>
        <end position="81"/>
    </location>
</feature>
<dbReference type="FunFam" id="3.20.190.10:FF:000002">
    <property type="entry name" value="Endonuclease 8"/>
    <property type="match status" value="1"/>
</dbReference>
<keyword evidence="16" id="KW-0255">Endonuclease</keyword>
<dbReference type="Pfam" id="PF01149">
    <property type="entry name" value="Fapy_DNA_glyco"/>
    <property type="match status" value="1"/>
</dbReference>
<dbReference type="EMBL" id="CP033622">
    <property type="protein sequence ID" value="QIZ51944.1"/>
    <property type="molecule type" value="Genomic_DNA"/>
</dbReference>
<dbReference type="AlphaFoldDB" id="A0AAE6Z0M2"/>
<evidence type="ECO:0000259" key="15">
    <source>
        <dbReference type="PROSITE" id="PS51068"/>
    </source>
</evidence>
<dbReference type="Proteomes" id="UP000500801">
    <property type="component" value="Chromosome"/>
</dbReference>
<dbReference type="SUPFAM" id="SSF81624">
    <property type="entry name" value="N-terminal domain of MutM-like DNA repair proteins"/>
    <property type="match status" value="1"/>
</dbReference>
<dbReference type="GO" id="GO:0006284">
    <property type="term" value="P:base-excision repair"/>
    <property type="evidence" value="ECO:0007669"/>
    <property type="project" value="InterPro"/>
</dbReference>
<dbReference type="InterPro" id="IPR012319">
    <property type="entry name" value="FPG_cat"/>
</dbReference>
<dbReference type="InterPro" id="IPR015886">
    <property type="entry name" value="H2TH_FPG"/>
</dbReference>
<dbReference type="InterPro" id="IPR000214">
    <property type="entry name" value="Znf_DNA_glyclase/AP_lyase"/>
</dbReference>
<dbReference type="GO" id="GO:0000703">
    <property type="term" value="F:oxidized pyrimidine nucleobase lesion DNA N-glycosylase activity"/>
    <property type="evidence" value="ECO:0007669"/>
    <property type="project" value="TreeGrafter"/>
</dbReference>
<sequence length="264" mass="29948">MPEGPEIRRAADRLAAAVVGKTLTGVWFAFPTLKPYEAKLVGERVERIVTRGKALLTWFSNNLVMYSHNQLYGVWRVGKQLPDTRRELRVRLDTDDNAVSLYSASDITMLTPGQLATHPFLQRIGPDVLDETVSADEVRERLLSTRFCRRQLGSLLLDQGFLAGLGNYLRVEILWASALAPTRRAVDLNESELAVLSRMLLDIPRLSYQTRGSESEEDENRHHGALFRFHVFHLDGKPCERCGHPIVKTLVASRPFYACHHCQR</sequence>
<feature type="domain" description="FPG-type" evidence="14">
    <location>
        <begin position="230"/>
        <end position="264"/>
    </location>
</feature>
<protein>
    <recommendedName>
        <fullName evidence="2">DNA-(apurinic or apyrimidinic site) lyase</fullName>
        <ecNumber evidence="2">4.2.99.18</ecNumber>
    </recommendedName>
</protein>
<evidence type="ECO:0000256" key="9">
    <source>
        <dbReference type="ARBA" id="ARBA00023204"/>
    </source>
</evidence>
<evidence type="ECO:0000259" key="14">
    <source>
        <dbReference type="PROSITE" id="PS51066"/>
    </source>
</evidence>
<evidence type="ECO:0000256" key="11">
    <source>
        <dbReference type="ARBA" id="ARBA00023268"/>
    </source>
</evidence>
<dbReference type="EMBL" id="CP040817">
    <property type="protein sequence ID" value="QYM91800.1"/>
    <property type="molecule type" value="Genomic_DNA"/>
</dbReference>
<dbReference type="Gene3D" id="3.20.190.10">
    <property type="entry name" value="MutM-like, N-terminal"/>
    <property type="match status" value="1"/>
</dbReference>
<dbReference type="RefSeq" id="WP_168363106.1">
    <property type="nucleotide sequence ID" value="NZ_CP033622.1"/>
</dbReference>
<dbReference type="Pfam" id="PF06831">
    <property type="entry name" value="H2TH"/>
    <property type="match status" value="1"/>
</dbReference>